<feature type="transmembrane region" description="Helical" evidence="7">
    <location>
        <begin position="208"/>
        <end position="233"/>
    </location>
</feature>
<evidence type="ECO:0000256" key="5">
    <source>
        <dbReference type="ARBA" id="ARBA00022989"/>
    </source>
</evidence>
<dbReference type="Pfam" id="PF03825">
    <property type="entry name" value="Nuc_H_symport"/>
    <property type="match status" value="1"/>
</dbReference>
<accession>A0A381W5U1</accession>
<feature type="transmembrane region" description="Helical" evidence="7">
    <location>
        <begin position="12"/>
        <end position="32"/>
    </location>
</feature>
<dbReference type="GO" id="GO:0005886">
    <property type="term" value="C:plasma membrane"/>
    <property type="evidence" value="ECO:0007669"/>
    <property type="project" value="UniProtKB-SubCell"/>
</dbReference>
<evidence type="ECO:0000256" key="1">
    <source>
        <dbReference type="ARBA" id="ARBA00004651"/>
    </source>
</evidence>
<reference evidence="9" key="1">
    <citation type="submission" date="2018-05" db="EMBL/GenBank/DDBJ databases">
        <authorList>
            <person name="Lanie J.A."/>
            <person name="Ng W.-L."/>
            <person name="Kazmierczak K.M."/>
            <person name="Andrzejewski T.M."/>
            <person name="Davidsen T.M."/>
            <person name="Wayne K.J."/>
            <person name="Tettelin H."/>
            <person name="Glass J.I."/>
            <person name="Rusch D."/>
            <person name="Podicherti R."/>
            <person name="Tsui H.-C.T."/>
            <person name="Winkler M.E."/>
        </authorList>
    </citation>
    <scope>NUCLEOTIDE SEQUENCE</scope>
</reference>
<evidence type="ECO:0000256" key="4">
    <source>
        <dbReference type="ARBA" id="ARBA00022692"/>
    </source>
</evidence>
<dbReference type="InterPro" id="IPR020846">
    <property type="entry name" value="MFS_dom"/>
</dbReference>
<keyword evidence="5 7" id="KW-1133">Transmembrane helix</keyword>
<protein>
    <recommendedName>
        <fullName evidence="8">Major facilitator superfamily (MFS) profile domain-containing protein</fullName>
    </recommendedName>
</protein>
<feature type="transmembrane region" description="Helical" evidence="7">
    <location>
        <begin position="97"/>
        <end position="121"/>
    </location>
</feature>
<organism evidence="9">
    <name type="scientific">marine metagenome</name>
    <dbReference type="NCBI Taxonomy" id="408172"/>
    <lineage>
        <taxon>unclassified sequences</taxon>
        <taxon>metagenomes</taxon>
        <taxon>ecological metagenomes</taxon>
    </lineage>
</organism>
<comment type="subcellular location">
    <subcellularLocation>
        <location evidence="1">Cell membrane</location>
        <topology evidence="1">Multi-pass membrane protein</topology>
    </subcellularLocation>
</comment>
<evidence type="ECO:0000313" key="9">
    <source>
        <dbReference type="EMBL" id="SVA47884.1"/>
    </source>
</evidence>
<feature type="transmembrane region" description="Helical" evidence="7">
    <location>
        <begin position="334"/>
        <end position="355"/>
    </location>
</feature>
<dbReference type="InterPro" id="IPR004740">
    <property type="entry name" value="Nuc_H_symport"/>
</dbReference>
<keyword evidence="3" id="KW-1003">Cell membrane</keyword>
<dbReference type="GO" id="GO:0015213">
    <property type="term" value="F:uridine transmembrane transporter activity"/>
    <property type="evidence" value="ECO:0007669"/>
    <property type="project" value="TreeGrafter"/>
</dbReference>
<dbReference type="PANTHER" id="PTHR23522:SF4">
    <property type="entry name" value="NUCLEOSIDE PERMEASE NUPG-RELATED"/>
    <property type="match status" value="1"/>
</dbReference>
<dbReference type="EMBL" id="UINC01010791">
    <property type="protein sequence ID" value="SVA47884.1"/>
    <property type="molecule type" value="Genomic_DNA"/>
</dbReference>
<dbReference type="PANTHER" id="PTHR23522">
    <property type="entry name" value="BLL5896 PROTEIN"/>
    <property type="match status" value="1"/>
</dbReference>
<keyword evidence="6 7" id="KW-0472">Membrane</keyword>
<feature type="transmembrane region" description="Helical" evidence="7">
    <location>
        <begin position="245"/>
        <end position="263"/>
    </location>
</feature>
<feature type="transmembrane region" description="Helical" evidence="7">
    <location>
        <begin position="73"/>
        <end position="91"/>
    </location>
</feature>
<name>A0A381W5U1_9ZZZZ</name>
<evidence type="ECO:0000256" key="3">
    <source>
        <dbReference type="ARBA" id="ARBA00022475"/>
    </source>
</evidence>
<feature type="transmembrane region" description="Helical" evidence="7">
    <location>
        <begin position="158"/>
        <end position="177"/>
    </location>
</feature>
<dbReference type="AlphaFoldDB" id="A0A381W5U1"/>
<dbReference type="InterPro" id="IPR036259">
    <property type="entry name" value="MFS_trans_sf"/>
</dbReference>
<evidence type="ECO:0000256" key="7">
    <source>
        <dbReference type="SAM" id="Phobius"/>
    </source>
</evidence>
<keyword evidence="4 7" id="KW-0812">Transmembrane</keyword>
<sequence>MQTQLKVKLSFFNFLQYFIWGSWYVSMGAYLANTLKFGGQEIGAAYGAFAIGSMISPFFIGLLADRYFPSEKMLAVLALLGGATLCLLPRFDTFLPFYSTLILYCALYTPTLALGNSLALSHLEDAKTAFPRVKLWSAVGWIGGGVTLTLLKGEQSTIQFYLAGGASIALAIFSLMLPHTPPQKTGKDVSIGELLGLDALSLMKKPSFAIFIFCMFLICIPLYFYFVMMGIYLTELEWTHIAGKMSLAQVSDIVFMFLLPIMLKKFGYKKTIFLGILAWAARYFCLGGSVNAATLSAPLIFAAILMHGVCYDFLFIAGQLYVDDEANPKIRAACQGFIAFILWGVGAFVGTMLAGKVLGMYEIVDKAGNKTHDWASIWPVPAILSVGVLIVFALFFQEPNAKPVEDETL</sequence>
<feature type="transmembrane region" description="Helical" evidence="7">
    <location>
        <begin position="133"/>
        <end position="152"/>
    </location>
</feature>
<feature type="domain" description="Major facilitator superfamily (MFS) profile" evidence="8">
    <location>
        <begin position="202"/>
        <end position="409"/>
    </location>
</feature>
<feature type="transmembrane region" description="Helical" evidence="7">
    <location>
        <begin position="375"/>
        <end position="396"/>
    </location>
</feature>
<dbReference type="PROSITE" id="PS50850">
    <property type="entry name" value="MFS"/>
    <property type="match status" value="1"/>
</dbReference>
<dbReference type="GO" id="GO:0015212">
    <property type="term" value="F:cytidine transmembrane transporter activity"/>
    <property type="evidence" value="ECO:0007669"/>
    <property type="project" value="TreeGrafter"/>
</dbReference>
<feature type="transmembrane region" description="Helical" evidence="7">
    <location>
        <begin position="44"/>
        <end position="64"/>
    </location>
</feature>
<proteinExistence type="predicted"/>
<evidence type="ECO:0000259" key="8">
    <source>
        <dbReference type="PROSITE" id="PS50850"/>
    </source>
</evidence>
<dbReference type="SUPFAM" id="SSF103473">
    <property type="entry name" value="MFS general substrate transporter"/>
    <property type="match status" value="1"/>
</dbReference>
<dbReference type="Gene3D" id="1.20.1250.20">
    <property type="entry name" value="MFS general substrate transporter like domains"/>
    <property type="match status" value="2"/>
</dbReference>
<evidence type="ECO:0000256" key="6">
    <source>
        <dbReference type="ARBA" id="ARBA00023136"/>
    </source>
</evidence>
<keyword evidence="2" id="KW-0813">Transport</keyword>
<gene>
    <name evidence="9" type="ORF">METZ01_LOCUS100738</name>
</gene>
<evidence type="ECO:0000256" key="2">
    <source>
        <dbReference type="ARBA" id="ARBA00022448"/>
    </source>
</evidence>